<evidence type="ECO:0000256" key="1">
    <source>
        <dbReference type="SAM" id="Coils"/>
    </source>
</evidence>
<comment type="caution">
    <text evidence="2">The sequence shown here is derived from an EMBL/GenBank/DDBJ whole genome shotgun (WGS) entry which is preliminary data.</text>
</comment>
<evidence type="ECO:0000313" key="2">
    <source>
        <dbReference type="EMBL" id="MUZ72951.1"/>
    </source>
</evidence>
<protein>
    <recommendedName>
        <fullName evidence="4">Phage protein</fullName>
    </recommendedName>
</protein>
<dbReference type="Proteomes" id="UP000477951">
    <property type="component" value="Unassembled WGS sequence"/>
</dbReference>
<reference evidence="2 3" key="1">
    <citation type="submission" date="2019-12" db="EMBL/GenBank/DDBJ databases">
        <title>Whole-genome sequencing of Allorhizobium vitis.</title>
        <authorList>
            <person name="Gan H.M."/>
            <person name="Szegedi E."/>
            <person name="Burr T."/>
            <person name="Savka M.A."/>
        </authorList>
    </citation>
    <scope>NUCLEOTIDE SEQUENCE [LARGE SCALE GENOMIC DNA]</scope>
    <source>
        <strain evidence="2 3">CG516</strain>
    </source>
</reference>
<keyword evidence="1" id="KW-0175">Coiled coil</keyword>
<organism evidence="2 3">
    <name type="scientific">Agrobacterium vitis</name>
    <name type="common">Rhizobium vitis</name>
    <dbReference type="NCBI Taxonomy" id="373"/>
    <lineage>
        <taxon>Bacteria</taxon>
        <taxon>Pseudomonadati</taxon>
        <taxon>Pseudomonadota</taxon>
        <taxon>Alphaproteobacteria</taxon>
        <taxon>Hyphomicrobiales</taxon>
        <taxon>Rhizobiaceae</taxon>
        <taxon>Rhizobium/Agrobacterium group</taxon>
        <taxon>Agrobacterium</taxon>
    </lineage>
</organism>
<evidence type="ECO:0000313" key="3">
    <source>
        <dbReference type="Proteomes" id="UP000477951"/>
    </source>
</evidence>
<accession>A0A6L6VDJ1</accession>
<dbReference type="RefSeq" id="WP_156614536.1">
    <property type="nucleotide sequence ID" value="NZ_WPHR01000005.1"/>
</dbReference>
<sequence length="226" mass="25076">MFFNRTKQQEQAPAAPIGLTDGIEGKVAAFVKDWGAIKRGQREFIADSAEPPLQLLTDADVAYFADAMNTEIALLEDEVRQIKEKTRAAIAQKDAEIAAINREIEAQKARNQAEFDEINRRALARAALIEAAAKIDPSLDASNILKDADIRRDVVRRKFGDVAVDGRSEAYVDERFESLEAHAKVDPFARVVADGLAPTKLEGRAAAEKAYQDQCDYLRNAHKTRH</sequence>
<evidence type="ECO:0008006" key="4">
    <source>
        <dbReference type="Google" id="ProtNLM"/>
    </source>
</evidence>
<dbReference type="EMBL" id="WPHR01000005">
    <property type="protein sequence ID" value="MUZ72951.1"/>
    <property type="molecule type" value="Genomic_DNA"/>
</dbReference>
<gene>
    <name evidence="2" type="ORF">GOZ90_09675</name>
</gene>
<feature type="coiled-coil region" evidence="1">
    <location>
        <begin position="65"/>
        <end position="121"/>
    </location>
</feature>
<name>A0A6L6VDJ1_AGRVI</name>
<dbReference type="AlphaFoldDB" id="A0A6L6VDJ1"/>
<proteinExistence type="predicted"/>